<sequence>MQILATIMRLVVILSVLVQIYASTGSGGGGGGGAGLWTRHGLLVTGPSPMARSMMGPPAAEEQRATNGPPERNVYRTKLSKLRLILLADMLNDI</sequence>
<dbReference type="VEuPathDB" id="VectorBase:AMEC023332"/>
<keyword evidence="4" id="KW-1185">Reference proteome</keyword>
<feature type="chain" id="PRO_5017818868" description="Secreted protein" evidence="2">
    <location>
        <begin position="23"/>
        <end position="94"/>
    </location>
</feature>
<proteinExistence type="predicted"/>
<name>A0A3F2YZL9_9DIPT</name>
<protein>
    <recommendedName>
        <fullName evidence="5">Secreted protein</fullName>
    </recommendedName>
</protein>
<reference evidence="3" key="2">
    <citation type="submission" date="2020-05" db="UniProtKB">
        <authorList>
            <consortium name="EnsemblMetazoa"/>
        </authorList>
    </citation>
    <scope>IDENTIFICATION</scope>
    <source>
        <strain evidence="3">CM1001059</strain>
    </source>
</reference>
<organism evidence="3 4">
    <name type="scientific">Anopheles melas</name>
    <dbReference type="NCBI Taxonomy" id="34690"/>
    <lineage>
        <taxon>Eukaryota</taxon>
        <taxon>Metazoa</taxon>
        <taxon>Ecdysozoa</taxon>
        <taxon>Arthropoda</taxon>
        <taxon>Hexapoda</taxon>
        <taxon>Insecta</taxon>
        <taxon>Pterygota</taxon>
        <taxon>Neoptera</taxon>
        <taxon>Endopterygota</taxon>
        <taxon>Diptera</taxon>
        <taxon>Nematocera</taxon>
        <taxon>Culicoidea</taxon>
        <taxon>Culicidae</taxon>
        <taxon>Anophelinae</taxon>
        <taxon>Anopheles</taxon>
    </lineage>
</organism>
<reference evidence="4" key="1">
    <citation type="submission" date="2014-01" db="EMBL/GenBank/DDBJ databases">
        <title>The Genome Sequence of Anopheles melas CM1001059_A (V2).</title>
        <authorList>
            <consortium name="The Broad Institute Genomics Platform"/>
            <person name="Neafsey D.E."/>
            <person name="Besansky N."/>
            <person name="Howell P."/>
            <person name="Walton C."/>
            <person name="Young S.K."/>
            <person name="Zeng Q."/>
            <person name="Gargeya S."/>
            <person name="Fitzgerald M."/>
            <person name="Haas B."/>
            <person name="Abouelleil A."/>
            <person name="Allen A.W."/>
            <person name="Alvarado L."/>
            <person name="Arachchi H.M."/>
            <person name="Berlin A.M."/>
            <person name="Chapman S.B."/>
            <person name="Gainer-Dewar J."/>
            <person name="Goldberg J."/>
            <person name="Griggs A."/>
            <person name="Gujja S."/>
            <person name="Hansen M."/>
            <person name="Howarth C."/>
            <person name="Imamovic A."/>
            <person name="Ireland A."/>
            <person name="Larimer J."/>
            <person name="McCowan C."/>
            <person name="Murphy C."/>
            <person name="Pearson M."/>
            <person name="Poon T.W."/>
            <person name="Priest M."/>
            <person name="Roberts A."/>
            <person name="Saif S."/>
            <person name="Shea T."/>
            <person name="Sisk P."/>
            <person name="Sykes S."/>
            <person name="Wortman J."/>
            <person name="Nusbaum C."/>
            <person name="Birren B."/>
        </authorList>
    </citation>
    <scope>NUCLEOTIDE SEQUENCE [LARGE SCALE GENOMIC DNA]</scope>
    <source>
        <strain evidence="4">CM1001059</strain>
    </source>
</reference>
<dbReference type="Proteomes" id="UP000075902">
    <property type="component" value="Unassembled WGS sequence"/>
</dbReference>
<evidence type="ECO:0000256" key="1">
    <source>
        <dbReference type="SAM" id="MobiDB-lite"/>
    </source>
</evidence>
<feature type="signal peptide" evidence="2">
    <location>
        <begin position="1"/>
        <end position="22"/>
    </location>
</feature>
<evidence type="ECO:0000313" key="4">
    <source>
        <dbReference type="Proteomes" id="UP000075902"/>
    </source>
</evidence>
<evidence type="ECO:0008006" key="5">
    <source>
        <dbReference type="Google" id="ProtNLM"/>
    </source>
</evidence>
<feature type="region of interest" description="Disordered" evidence="1">
    <location>
        <begin position="51"/>
        <end position="72"/>
    </location>
</feature>
<keyword evidence="2" id="KW-0732">Signal</keyword>
<dbReference type="AlphaFoldDB" id="A0A3F2YZL9"/>
<dbReference type="EnsemblMetazoa" id="AMEC023332-RA">
    <property type="protein sequence ID" value="AMEC023332-PA"/>
    <property type="gene ID" value="AMEC023332"/>
</dbReference>
<evidence type="ECO:0000256" key="2">
    <source>
        <dbReference type="SAM" id="SignalP"/>
    </source>
</evidence>
<evidence type="ECO:0000313" key="3">
    <source>
        <dbReference type="EnsemblMetazoa" id="AMEC023332-PA"/>
    </source>
</evidence>
<accession>A0A3F2YZL9</accession>